<reference evidence="2" key="1">
    <citation type="submission" date="2018-01" db="EMBL/GenBank/DDBJ databases">
        <title>An insight into the sialome of Amazonian anophelines.</title>
        <authorList>
            <person name="Ribeiro J.M."/>
            <person name="Scarpassa V."/>
            <person name="Calvo E."/>
        </authorList>
    </citation>
    <scope>NUCLEOTIDE SEQUENCE</scope>
    <source>
        <tissue evidence="2">Salivary glands</tissue>
    </source>
</reference>
<organism evidence="2">
    <name type="scientific">Anopheles braziliensis</name>
    <dbReference type="NCBI Taxonomy" id="58242"/>
    <lineage>
        <taxon>Eukaryota</taxon>
        <taxon>Metazoa</taxon>
        <taxon>Ecdysozoa</taxon>
        <taxon>Arthropoda</taxon>
        <taxon>Hexapoda</taxon>
        <taxon>Insecta</taxon>
        <taxon>Pterygota</taxon>
        <taxon>Neoptera</taxon>
        <taxon>Endopterygota</taxon>
        <taxon>Diptera</taxon>
        <taxon>Nematocera</taxon>
        <taxon>Culicoidea</taxon>
        <taxon>Culicidae</taxon>
        <taxon>Anophelinae</taxon>
        <taxon>Anopheles</taxon>
    </lineage>
</organism>
<sequence length="105" mass="12134">MKVAWKVWLFPCCAGLRLEITERKWCHRLDERTFNANPAFLGHQVPNHGIELLVIEFALLALNFTEKNPKVQTPPQVFLECCPRPKEINTIFSRENRTSRSLTGA</sequence>
<evidence type="ECO:0000256" key="1">
    <source>
        <dbReference type="SAM" id="SignalP"/>
    </source>
</evidence>
<dbReference type="EMBL" id="GGFM01011923">
    <property type="protein sequence ID" value="MBW32674.1"/>
    <property type="molecule type" value="Transcribed_RNA"/>
</dbReference>
<feature type="signal peptide" evidence="1">
    <location>
        <begin position="1"/>
        <end position="15"/>
    </location>
</feature>
<name>A0A2M3ZVU2_9DIPT</name>
<evidence type="ECO:0000313" key="2">
    <source>
        <dbReference type="EMBL" id="MBW32674.1"/>
    </source>
</evidence>
<dbReference type="AlphaFoldDB" id="A0A2M3ZVU2"/>
<protein>
    <submittedName>
        <fullName evidence="2">Putative secreted peptide</fullName>
    </submittedName>
</protein>
<keyword evidence="1" id="KW-0732">Signal</keyword>
<accession>A0A2M3ZVU2</accession>
<proteinExistence type="predicted"/>
<feature type="chain" id="PRO_5014779144" evidence="1">
    <location>
        <begin position="16"/>
        <end position="105"/>
    </location>
</feature>